<dbReference type="Proteomes" id="UP001176941">
    <property type="component" value="Chromosome 7"/>
</dbReference>
<feature type="signal peptide" evidence="1">
    <location>
        <begin position="1"/>
        <end position="20"/>
    </location>
</feature>
<evidence type="ECO:0000256" key="1">
    <source>
        <dbReference type="SAM" id="SignalP"/>
    </source>
</evidence>
<name>A0ABN8ZUM4_RANTA</name>
<evidence type="ECO:0000313" key="2">
    <source>
        <dbReference type="EMBL" id="CAI9177459.1"/>
    </source>
</evidence>
<keyword evidence="3" id="KW-1185">Reference proteome</keyword>
<evidence type="ECO:0000313" key="3">
    <source>
        <dbReference type="Proteomes" id="UP001176941"/>
    </source>
</evidence>
<feature type="chain" id="PRO_5047161599" description="Secreted protein" evidence="1">
    <location>
        <begin position="21"/>
        <end position="114"/>
    </location>
</feature>
<organism evidence="2 3">
    <name type="scientific">Rangifer tarandus platyrhynchus</name>
    <name type="common">Svalbard reindeer</name>
    <dbReference type="NCBI Taxonomy" id="3082113"/>
    <lineage>
        <taxon>Eukaryota</taxon>
        <taxon>Metazoa</taxon>
        <taxon>Chordata</taxon>
        <taxon>Craniata</taxon>
        <taxon>Vertebrata</taxon>
        <taxon>Euteleostomi</taxon>
        <taxon>Mammalia</taxon>
        <taxon>Eutheria</taxon>
        <taxon>Laurasiatheria</taxon>
        <taxon>Artiodactyla</taxon>
        <taxon>Ruminantia</taxon>
        <taxon>Pecora</taxon>
        <taxon>Cervidae</taxon>
        <taxon>Odocoileinae</taxon>
        <taxon>Rangifer</taxon>
    </lineage>
</organism>
<evidence type="ECO:0008006" key="4">
    <source>
        <dbReference type="Google" id="ProtNLM"/>
    </source>
</evidence>
<proteinExistence type="predicted"/>
<protein>
    <recommendedName>
        <fullName evidence="4">Secreted protein</fullName>
    </recommendedName>
</protein>
<gene>
    <name evidence="2" type="ORF">MRATA1EN1_LOCUS26421</name>
</gene>
<keyword evidence="1" id="KW-0732">Signal</keyword>
<reference evidence="2" key="1">
    <citation type="submission" date="2023-04" db="EMBL/GenBank/DDBJ databases">
        <authorList>
            <consortium name="ELIXIR-Norway"/>
        </authorList>
    </citation>
    <scope>NUCLEOTIDE SEQUENCE [LARGE SCALE GENOMIC DNA]</scope>
</reference>
<dbReference type="EMBL" id="OX459943">
    <property type="protein sequence ID" value="CAI9177459.1"/>
    <property type="molecule type" value="Genomic_DNA"/>
</dbReference>
<sequence>MSVSVPICICILPFLKPVLCLWTLGLFPCPGSCSSAAMNIGLHISFQVRVFSRYMPRSGIPRSYGNSVFSFLGHLHTVLHSGCNLHSHQQCRRVPFSPHPLQHSFFCSFSPHVV</sequence>
<accession>A0ABN8ZUM4</accession>